<feature type="region of interest" description="Disordered" evidence="8">
    <location>
        <begin position="50"/>
        <end position="109"/>
    </location>
</feature>
<dbReference type="Proteomes" id="UP000823775">
    <property type="component" value="Unassembled WGS sequence"/>
</dbReference>
<proteinExistence type="predicted"/>
<keyword evidence="3 5" id="KW-0863">Zinc-finger</keyword>
<dbReference type="CDD" id="cd00065">
    <property type="entry name" value="FYVE_like_SF"/>
    <property type="match status" value="1"/>
</dbReference>
<dbReference type="InterPro" id="IPR000306">
    <property type="entry name" value="Znf_FYVE"/>
</dbReference>
<accession>A0ABS8VHD5</accession>
<name>A0ABS8VHD5_DATST</name>
<dbReference type="PROSITE" id="PS00626">
    <property type="entry name" value="RCC1_2"/>
    <property type="match status" value="3"/>
</dbReference>
<dbReference type="InterPro" id="IPR011011">
    <property type="entry name" value="Znf_FYVE_PHD"/>
</dbReference>
<feature type="non-terminal residue" evidence="12">
    <location>
        <position position="1"/>
    </location>
</feature>
<dbReference type="SUPFAM" id="SSF50985">
    <property type="entry name" value="RCC1/BLIP-II"/>
    <property type="match status" value="1"/>
</dbReference>
<dbReference type="InterPro" id="IPR017455">
    <property type="entry name" value="Znf_FYVE-rel"/>
</dbReference>
<dbReference type="InterPro" id="IPR009091">
    <property type="entry name" value="RCC1/BLIP-II"/>
</dbReference>
<feature type="repeat" description="RCC1" evidence="6">
    <location>
        <begin position="353"/>
        <end position="404"/>
    </location>
</feature>
<evidence type="ECO:0000259" key="10">
    <source>
        <dbReference type="PROSITE" id="PS50178"/>
    </source>
</evidence>
<feature type="repeat" description="RCC1" evidence="6">
    <location>
        <begin position="417"/>
        <end position="468"/>
    </location>
</feature>
<dbReference type="SMART" id="SM00064">
    <property type="entry name" value="FYVE"/>
    <property type="match status" value="1"/>
</dbReference>
<feature type="repeat" description="RCC1" evidence="6">
    <location>
        <begin position="469"/>
        <end position="520"/>
    </location>
</feature>
<dbReference type="Gene3D" id="3.30.40.10">
    <property type="entry name" value="Zinc/RING finger domain, C3HC4 (zinc finger)"/>
    <property type="match status" value="1"/>
</dbReference>
<dbReference type="Pfam" id="PF01363">
    <property type="entry name" value="FYVE"/>
    <property type="match status" value="1"/>
</dbReference>
<evidence type="ECO:0000256" key="8">
    <source>
        <dbReference type="SAM" id="MobiDB-lite"/>
    </source>
</evidence>
<feature type="compositionally biased region" description="Basic and acidic residues" evidence="8">
    <location>
        <begin position="90"/>
        <end position="99"/>
    </location>
</feature>
<keyword evidence="13" id="KW-1185">Reference proteome</keyword>
<dbReference type="Pfam" id="PF13713">
    <property type="entry name" value="BRX_N"/>
    <property type="match status" value="1"/>
</dbReference>
<dbReference type="InterPro" id="IPR051210">
    <property type="entry name" value="Ub_ligase/GEF_domain"/>
</dbReference>
<dbReference type="PROSITE" id="PS50003">
    <property type="entry name" value="PH_DOMAIN"/>
    <property type="match status" value="1"/>
</dbReference>
<keyword evidence="4" id="KW-0862">Zinc</keyword>
<feature type="domain" description="BRX" evidence="11">
    <location>
        <begin position="948"/>
        <end position="1003"/>
    </location>
</feature>
<feature type="region of interest" description="Disordered" evidence="8">
    <location>
        <begin position="645"/>
        <end position="711"/>
    </location>
</feature>
<dbReference type="InterPro" id="IPR000408">
    <property type="entry name" value="Reg_chr_condens"/>
</dbReference>
<dbReference type="PROSITE" id="PS50178">
    <property type="entry name" value="ZF_FYVE"/>
    <property type="match status" value="1"/>
</dbReference>
<dbReference type="SUPFAM" id="SSF50729">
    <property type="entry name" value="PH domain-like"/>
    <property type="match status" value="1"/>
</dbReference>
<dbReference type="SUPFAM" id="SSF57903">
    <property type="entry name" value="FYVE/PHD zinc finger"/>
    <property type="match status" value="1"/>
</dbReference>
<feature type="coiled-coil region" evidence="7">
    <location>
        <begin position="783"/>
        <end position="859"/>
    </location>
</feature>
<sequence>PIFQRYPRPEKEYQSFSLIYNDRSLDLICKDKDEAEVWFSGLKALISRGNQRKWRTESRSDGISSGATSPRTYTRTSSPLHSPFSSGDSLQKDGGDQFRLHSPYESPPKNGLDKAFSDVILCAVPPKGFFPSDSASASVNSLSSGGSDSVHGQMKGIGMDNFRVSLSSAVSSSSQGSGHDDGDALGDVFIWGEGTGDGVLGGGPHRVSSSFGAKLDSLFPKALESAVVLDVQNIACGGRHAALVTKQGEMFSWGEESGGRLGHGIDSDVLHPKLIDSLSHSNIELVACGENHTCAVTLSGDLYTWGDGDFGLLGHGNEVSHWVPKRVNGPLEGIHVSYISCGPWHTAVVTSAGQLFTFGDGTFGVLGHGDRKSVSKPREVESLKGLRTVRAACGVWHTAAVVEVMVGSSSSSNCSSGKLFTWGDGDKGRLGHGDKESKLVPTCVAALVEPNFCQVSCGHSLTVALTTSGHVYTMGSPVYGQLGHHQADGKLPRRVEGKLAKSFVEEIACGAYHVAVLTSRTEVYTWGKGANGRLGHGDTDDRNSPTLVEALKDKQVKSIACGTNFTAAICLHKWVSGVDQSMCSGCRLPFNFKRKRHNCYNCGLVFCHSCSSKKSLRASMAPNPNKPYRVCDNCFSKLKKAMETDASSQSSMSRRGSMNQSLTDIADQDAKLDTKSRPQLARFSSMESFKQVESRSSKQKKKLEFNSSRVSPIPNGSSQWGALNISKSFNPVFGSSKKFFSASVPGSRIVSRATSPISRRASPPRSTTPTPTLGGLTSPKIVLDDAKRTNDGLSQEVIKLRAQVENLTRKAQLQEIELERTTKQLKEAIAIAGEETAKCKAAKEVIKSLTSQLKEMAERLPVGTSRNIKSPTSFSNLTASDIPNGCIDRVHSQLTFQNVESNVSNSQLLSNGPSNASNHNAVQNRQGFPEPTTRNGARTKEGDSRNENEWVEQDEPGVYITLTSLPGGVKDLKRVRFSRKRFSEKQAEQWWAENRARVYEQYNVRMGDKSSVGTVGEDLPH</sequence>
<dbReference type="EMBL" id="JACEIK010004427">
    <property type="protein sequence ID" value="MCD9645429.1"/>
    <property type="molecule type" value="Genomic_DNA"/>
</dbReference>
<dbReference type="Gene3D" id="2.130.10.30">
    <property type="entry name" value="Regulator of chromosome condensation 1/beta-lactamase-inhibitor protein II"/>
    <property type="match status" value="2"/>
</dbReference>
<evidence type="ECO:0000256" key="6">
    <source>
        <dbReference type="PROSITE-ProRule" id="PRU00235"/>
    </source>
</evidence>
<feature type="compositionally biased region" description="Low complexity" evidence="8">
    <location>
        <begin position="68"/>
        <end position="79"/>
    </location>
</feature>
<evidence type="ECO:0000259" key="9">
    <source>
        <dbReference type="PROSITE" id="PS50003"/>
    </source>
</evidence>
<feature type="repeat" description="RCC1" evidence="6">
    <location>
        <begin position="521"/>
        <end position="572"/>
    </location>
</feature>
<evidence type="ECO:0000313" key="13">
    <source>
        <dbReference type="Proteomes" id="UP000823775"/>
    </source>
</evidence>
<feature type="compositionally biased region" description="Polar residues" evidence="8">
    <location>
        <begin position="905"/>
        <end position="936"/>
    </location>
</feature>
<evidence type="ECO:0000313" key="12">
    <source>
        <dbReference type="EMBL" id="MCD9645429.1"/>
    </source>
</evidence>
<keyword evidence="1" id="KW-0479">Metal-binding</keyword>
<dbReference type="Pfam" id="PF25390">
    <property type="entry name" value="WD40_RLD"/>
    <property type="match status" value="1"/>
</dbReference>
<evidence type="ECO:0000256" key="7">
    <source>
        <dbReference type="SAM" id="Coils"/>
    </source>
</evidence>
<dbReference type="InterPro" id="IPR011993">
    <property type="entry name" value="PH-like_dom_sf"/>
</dbReference>
<gene>
    <name evidence="12" type="ORF">HAX54_034313</name>
</gene>
<dbReference type="InterPro" id="IPR058923">
    <property type="entry name" value="RCC1-like_dom"/>
</dbReference>
<evidence type="ECO:0000256" key="5">
    <source>
        <dbReference type="PROSITE-ProRule" id="PRU00091"/>
    </source>
</evidence>
<feature type="domain" description="PH" evidence="9">
    <location>
        <begin position="1"/>
        <end position="47"/>
    </location>
</feature>
<feature type="compositionally biased region" description="Basic and acidic residues" evidence="8">
    <location>
        <begin position="938"/>
        <end position="948"/>
    </location>
</feature>
<dbReference type="Gene3D" id="2.30.29.30">
    <property type="entry name" value="Pleckstrin-homology domain (PH domain)/Phosphotyrosine-binding domain (PTB)"/>
    <property type="match status" value="1"/>
</dbReference>
<evidence type="ECO:0000256" key="2">
    <source>
        <dbReference type="ARBA" id="ARBA00022737"/>
    </source>
</evidence>
<dbReference type="InterPro" id="IPR027988">
    <property type="entry name" value="BRX_N"/>
</dbReference>
<feature type="repeat" description="RCC1" evidence="6">
    <location>
        <begin position="248"/>
        <end position="299"/>
    </location>
</feature>
<dbReference type="Pfam" id="PF16627">
    <property type="entry name" value="BRX_assoc"/>
    <property type="match status" value="1"/>
</dbReference>
<evidence type="ECO:0000256" key="4">
    <source>
        <dbReference type="ARBA" id="ARBA00022833"/>
    </source>
</evidence>
<feature type="compositionally biased region" description="Low complexity" evidence="8">
    <location>
        <begin position="647"/>
        <end position="661"/>
    </location>
</feature>
<evidence type="ECO:0000259" key="11">
    <source>
        <dbReference type="PROSITE" id="PS51514"/>
    </source>
</evidence>
<evidence type="ECO:0000256" key="1">
    <source>
        <dbReference type="ARBA" id="ARBA00022723"/>
    </source>
</evidence>
<dbReference type="InterPro" id="IPR001849">
    <property type="entry name" value="PH_domain"/>
</dbReference>
<dbReference type="PANTHER" id="PTHR22870">
    <property type="entry name" value="REGULATOR OF CHROMOSOME CONDENSATION"/>
    <property type="match status" value="1"/>
</dbReference>
<evidence type="ECO:0000256" key="3">
    <source>
        <dbReference type="ARBA" id="ARBA00022771"/>
    </source>
</evidence>
<comment type="caution">
    <text evidence="12">The sequence shown here is derived from an EMBL/GenBank/DDBJ whole genome shotgun (WGS) entry which is preliminary data.</text>
</comment>
<keyword evidence="7" id="KW-0175">Coiled coil</keyword>
<feature type="repeat" description="RCC1" evidence="6">
    <location>
        <begin position="300"/>
        <end position="352"/>
    </location>
</feature>
<dbReference type="InterPro" id="IPR013083">
    <property type="entry name" value="Znf_RING/FYVE/PHD"/>
</dbReference>
<feature type="region of interest" description="Disordered" evidence="8">
    <location>
        <begin position="905"/>
        <end position="952"/>
    </location>
</feature>
<feature type="domain" description="FYVE-type" evidence="10">
    <location>
        <begin position="577"/>
        <end position="639"/>
    </location>
</feature>
<feature type="region of interest" description="Disordered" evidence="8">
    <location>
        <begin position="752"/>
        <end position="778"/>
    </location>
</feature>
<protein>
    <submittedName>
        <fullName evidence="12">Uncharacterized protein</fullName>
    </submittedName>
</protein>
<dbReference type="InterPro" id="IPR013591">
    <property type="entry name" value="Brevis_radix_dom"/>
</dbReference>
<feature type="repeat" description="RCC1" evidence="6">
    <location>
        <begin position="186"/>
        <end position="247"/>
    </location>
</feature>
<dbReference type="Pfam" id="PF08381">
    <property type="entry name" value="BRX"/>
    <property type="match status" value="1"/>
</dbReference>
<dbReference type="PROSITE" id="PS51514">
    <property type="entry name" value="BRX"/>
    <property type="match status" value="1"/>
</dbReference>
<dbReference type="PROSITE" id="PS50012">
    <property type="entry name" value="RCC1_3"/>
    <property type="match status" value="7"/>
</dbReference>
<organism evidence="12 13">
    <name type="scientific">Datura stramonium</name>
    <name type="common">Jimsonweed</name>
    <name type="synonym">Common thornapple</name>
    <dbReference type="NCBI Taxonomy" id="4076"/>
    <lineage>
        <taxon>Eukaryota</taxon>
        <taxon>Viridiplantae</taxon>
        <taxon>Streptophyta</taxon>
        <taxon>Embryophyta</taxon>
        <taxon>Tracheophyta</taxon>
        <taxon>Spermatophyta</taxon>
        <taxon>Magnoliopsida</taxon>
        <taxon>eudicotyledons</taxon>
        <taxon>Gunneridae</taxon>
        <taxon>Pentapetalae</taxon>
        <taxon>asterids</taxon>
        <taxon>lamiids</taxon>
        <taxon>Solanales</taxon>
        <taxon>Solanaceae</taxon>
        <taxon>Solanoideae</taxon>
        <taxon>Datureae</taxon>
        <taxon>Datura</taxon>
    </lineage>
</organism>
<dbReference type="PANTHER" id="PTHR22870:SF437">
    <property type="entry name" value="REGULATOR OF CHROMOSOME CONDENSATION (RCC1) FAMILY WITH FYVE ZINC FINGER DOMAIN-CONTAINING PROTEIN"/>
    <property type="match status" value="1"/>
</dbReference>
<keyword evidence="2" id="KW-0677">Repeat</keyword>
<reference evidence="12 13" key="1">
    <citation type="journal article" date="2021" name="BMC Genomics">
        <title>Datura genome reveals duplications of psychoactive alkaloid biosynthetic genes and high mutation rate following tissue culture.</title>
        <authorList>
            <person name="Rajewski A."/>
            <person name="Carter-House D."/>
            <person name="Stajich J."/>
            <person name="Litt A."/>
        </authorList>
    </citation>
    <scope>NUCLEOTIDE SEQUENCE [LARGE SCALE GENOMIC DNA]</scope>
    <source>
        <strain evidence="12">AR-01</strain>
    </source>
</reference>
<dbReference type="PRINTS" id="PR00633">
    <property type="entry name" value="RCCNDNSATION"/>
</dbReference>